<feature type="compositionally biased region" description="Basic and acidic residues" evidence="1">
    <location>
        <begin position="21"/>
        <end position="35"/>
    </location>
</feature>
<dbReference type="HOGENOM" id="CLU_2993702_0_0_0"/>
<evidence type="ECO:0000256" key="1">
    <source>
        <dbReference type="SAM" id="MobiDB-lite"/>
    </source>
</evidence>
<organism evidence="2 3">
    <name type="scientific">Rhodopirellula baltica (strain DSM 10527 / NCIMB 13988 / SH1)</name>
    <dbReference type="NCBI Taxonomy" id="243090"/>
    <lineage>
        <taxon>Bacteria</taxon>
        <taxon>Pseudomonadati</taxon>
        <taxon>Planctomycetota</taxon>
        <taxon>Planctomycetia</taxon>
        <taxon>Pirellulales</taxon>
        <taxon>Pirellulaceae</taxon>
        <taxon>Rhodopirellula</taxon>
    </lineage>
</organism>
<feature type="compositionally biased region" description="Basic and acidic residues" evidence="1">
    <location>
        <begin position="1"/>
        <end position="12"/>
    </location>
</feature>
<proteinExistence type="predicted"/>
<gene>
    <name evidence="2" type="ordered locus">RB6440</name>
</gene>
<name>Q7UQA2_RHOBA</name>
<accession>Q7UQA2</accession>
<dbReference type="AlphaFoldDB" id="Q7UQA2"/>
<dbReference type="InParanoid" id="Q7UQA2"/>
<sequence>MRTKRLPNEKGLRNGKTGRQPLHEVYQEPRPDSSDPRTATLVNESGGSKEWPPQKIA</sequence>
<dbReference type="EMBL" id="BX294144">
    <property type="protein sequence ID" value="CAD74803.1"/>
    <property type="molecule type" value="Genomic_DNA"/>
</dbReference>
<dbReference type="EnsemblBacteria" id="CAD74803">
    <property type="protein sequence ID" value="CAD74803"/>
    <property type="gene ID" value="RB6440"/>
</dbReference>
<reference evidence="2 3" key="1">
    <citation type="journal article" date="2003" name="Proc. Natl. Acad. Sci. U.S.A.">
        <title>Complete genome sequence of the marine planctomycete Pirellula sp. strain 1.</title>
        <authorList>
            <person name="Gloeckner F.O."/>
            <person name="Kube M."/>
            <person name="Bauer M."/>
            <person name="Teeling H."/>
            <person name="Lombardot T."/>
            <person name="Ludwig W."/>
            <person name="Gade D."/>
            <person name="Beck A."/>
            <person name="Borzym K."/>
            <person name="Heitmann K."/>
            <person name="Rabus R."/>
            <person name="Schlesner H."/>
            <person name="Amann R."/>
            <person name="Reinhardt R."/>
        </authorList>
    </citation>
    <scope>NUCLEOTIDE SEQUENCE [LARGE SCALE GENOMIC DNA]</scope>
    <source>
        <strain evidence="3">DSM 10527 / NCIMB 13988 / SH1</strain>
    </source>
</reference>
<dbReference type="KEGG" id="rba:RB6440"/>
<protein>
    <submittedName>
        <fullName evidence="2">Uncharacterized protein</fullName>
    </submittedName>
</protein>
<feature type="compositionally biased region" description="Polar residues" evidence="1">
    <location>
        <begin position="36"/>
        <end position="46"/>
    </location>
</feature>
<dbReference type="Proteomes" id="UP000001025">
    <property type="component" value="Chromosome"/>
</dbReference>
<feature type="region of interest" description="Disordered" evidence="1">
    <location>
        <begin position="1"/>
        <end position="57"/>
    </location>
</feature>
<evidence type="ECO:0000313" key="2">
    <source>
        <dbReference type="EMBL" id="CAD74803.1"/>
    </source>
</evidence>
<keyword evidence="3" id="KW-1185">Reference proteome</keyword>
<evidence type="ECO:0000313" key="3">
    <source>
        <dbReference type="Proteomes" id="UP000001025"/>
    </source>
</evidence>